<feature type="domain" description="Peptidase S59" evidence="10">
    <location>
        <begin position="841"/>
        <end position="986"/>
    </location>
</feature>
<reference evidence="12" key="1">
    <citation type="submission" date="2024-06" db="EMBL/GenBank/DDBJ databases">
        <title>Multi-omics analyses provide insights into the biosynthesis of the anticancer antibiotic pleurotin in Hohenbuehelia grisea.</title>
        <authorList>
            <person name="Weaver J.A."/>
            <person name="Alberti F."/>
        </authorList>
    </citation>
    <scope>NUCLEOTIDE SEQUENCE [LARGE SCALE GENOMIC DNA]</scope>
    <source>
        <strain evidence="12">T-177</strain>
    </source>
</reference>
<feature type="region of interest" description="Disordered" evidence="9">
    <location>
        <begin position="312"/>
        <end position="338"/>
    </location>
</feature>
<comment type="similarity">
    <text evidence="2">Belongs to the nucleoporin GLFG family.</text>
</comment>
<dbReference type="PANTHER" id="PTHR23198">
    <property type="entry name" value="NUCLEOPORIN"/>
    <property type="match status" value="1"/>
</dbReference>
<keyword evidence="6" id="KW-0811">Translocation</keyword>
<comment type="subcellular location">
    <subcellularLocation>
        <location evidence="1">Nucleus</location>
        <location evidence="1">Nuclear pore complex</location>
    </subcellularLocation>
</comment>
<feature type="compositionally biased region" description="Low complexity" evidence="9">
    <location>
        <begin position="473"/>
        <end position="489"/>
    </location>
</feature>
<dbReference type="EMBL" id="JASNQZ010000012">
    <property type="protein sequence ID" value="KAL0950151.1"/>
    <property type="molecule type" value="Genomic_DNA"/>
</dbReference>
<keyword evidence="4" id="KW-0509">mRNA transport</keyword>
<organism evidence="11 12">
    <name type="scientific">Hohenbuehelia grisea</name>
    <dbReference type="NCBI Taxonomy" id="104357"/>
    <lineage>
        <taxon>Eukaryota</taxon>
        <taxon>Fungi</taxon>
        <taxon>Dikarya</taxon>
        <taxon>Basidiomycota</taxon>
        <taxon>Agaricomycotina</taxon>
        <taxon>Agaricomycetes</taxon>
        <taxon>Agaricomycetidae</taxon>
        <taxon>Agaricales</taxon>
        <taxon>Pleurotineae</taxon>
        <taxon>Pleurotaceae</taxon>
        <taxon>Hohenbuehelia</taxon>
    </lineage>
</organism>
<feature type="compositionally biased region" description="Low complexity" evidence="9">
    <location>
        <begin position="445"/>
        <end position="464"/>
    </location>
</feature>
<evidence type="ECO:0000256" key="9">
    <source>
        <dbReference type="SAM" id="MobiDB-lite"/>
    </source>
</evidence>
<feature type="compositionally biased region" description="Low complexity" evidence="9">
    <location>
        <begin position="804"/>
        <end position="816"/>
    </location>
</feature>
<evidence type="ECO:0000256" key="8">
    <source>
        <dbReference type="ARBA" id="ARBA00023242"/>
    </source>
</evidence>
<dbReference type="InterPro" id="IPR037665">
    <property type="entry name" value="Nucleoporin_S59-like"/>
</dbReference>
<feature type="compositionally biased region" description="Low complexity" evidence="9">
    <location>
        <begin position="502"/>
        <end position="528"/>
    </location>
</feature>
<dbReference type="SUPFAM" id="SSF82215">
    <property type="entry name" value="C-terminal autoproteolytic domain of nucleoporin nup98"/>
    <property type="match status" value="1"/>
</dbReference>
<keyword evidence="5" id="KW-0653">Protein transport</keyword>
<evidence type="ECO:0000256" key="5">
    <source>
        <dbReference type="ARBA" id="ARBA00022927"/>
    </source>
</evidence>
<keyword evidence="7" id="KW-0906">Nuclear pore complex</keyword>
<feature type="compositionally biased region" description="Polar residues" evidence="9">
    <location>
        <begin position="433"/>
        <end position="444"/>
    </location>
</feature>
<dbReference type="Proteomes" id="UP001556367">
    <property type="component" value="Unassembled WGS sequence"/>
</dbReference>
<name>A0ABR3J3M7_9AGAR</name>
<evidence type="ECO:0000313" key="12">
    <source>
        <dbReference type="Proteomes" id="UP001556367"/>
    </source>
</evidence>
<feature type="compositionally biased region" description="Low complexity" evidence="9">
    <location>
        <begin position="34"/>
        <end position="58"/>
    </location>
</feature>
<evidence type="ECO:0000256" key="6">
    <source>
        <dbReference type="ARBA" id="ARBA00023010"/>
    </source>
</evidence>
<proteinExistence type="inferred from homology"/>
<feature type="compositionally biased region" description="Polar residues" evidence="9">
    <location>
        <begin position="490"/>
        <end position="501"/>
    </location>
</feature>
<feature type="compositionally biased region" description="Polar residues" evidence="9">
    <location>
        <begin position="1"/>
        <end position="11"/>
    </location>
</feature>
<dbReference type="InterPro" id="IPR025574">
    <property type="entry name" value="Nucleoporin_FG_rpt"/>
</dbReference>
<comment type="caution">
    <text evidence="11">The sequence shown here is derived from an EMBL/GenBank/DDBJ whole genome shotgun (WGS) entry which is preliminary data.</text>
</comment>
<gene>
    <name evidence="11" type="ORF">HGRIS_010147</name>
</gene>
<feature type="region of interest" description="Disordered" evidence="9">
    <location>
        <begin position="165"/>
        <end position="198"/>
    </location>
</feature>
<protein>
    <recommendedName>
        <fullName evidence="10">Peptidase S59 domain-containing protein</fullName>
    </recommendedName>
</protein>
<feature type="compositionally biased region" description="Low complexity" evidence="9">
    <location>
        <begin position="12"/>
        <end position="24"/>
    </location>
</feature>
<keyword evidence="12" id="KW-1185">Reference proteome</keyword>
<feature type="region of interest" description="Disordered" evidence="9">
    <location>
        <begin position="1"/>
        <end position="71"/>
    </location>
</feature>
<evidence type="ECO:0000256" key="4">
    <source>
        <dbReference type="ARBA" id="ARBA00022816"/>
    </source>
</evidence>
<feature type="region of interest" description="Disordered" evidence="9">
    <location>
        <begin position="559"/>
        <end position="580"/>
    </location>
</feature>
<keyword evidence="3" id="KW-0813">Transport</keyword>
<dbReference type="InterPro" id="IPR036903">
    <property type="entry name" value="Nup98_auto-Pept-S59_dom_sf"/>
</dbReference>
<evidence type="ECO:0000256" key="2">
    <source>
        <dbReference type="ARBA" id="ARBA00008926"/>
    </source>
</evidence>
<evidence type="ECO:0000259" key="10">
    <source>
        <dbReference type="PROSITE" id="PS51434"/>
    </source>
</evidence>
<dbReference type="InterPro" id="IPR007230">
    <property type="entry name" value="Nup98_auto-Pept-S59_dom"/>
</dbReference>
<evidence type="ECO:0000256" key="3">
    <source>
        <dbReference type="ARBA" id="ARBA00022448"/>
    </source>
</evidence>
<keyword evidence="8" id="KW-0539">Nucleus</keyword>
<dbReference type="PANTHER" id="PTHR23198:SF6">
    <property type="entry name" value="NUCLEAR PORE COMPLEX PROTEIN NUP98-NUP96"/>
    <property type="match status" value="1"/>
</dbReference>
<dbReference type="Gene3D" id="3.30.1610.10">
    <property type="entry name" value="Peptidase S59, nucleoporin"/>
    <property type="match status" value="1"/>
</dbReference>
<sequence length="986" mass="99950">MFGNNAVTSSWANPQQNQQQQPAAGSAFGQPSNAFGSTNSTFGSTSAFGQPQQQQQPQANPMFGNFGSTNTSNAGTSGFGAFGGGGATQSSNSVFGAPKPATGFGAFGGNATGSAFGGGGSAFGGATTSTTGTGLFGQASTNTGSAFGNTGGGVFGQNKPATSGFGSTTATSNNGTYDGVAPVTQGSSNPPYNVFQDKDPAGTGSLMLQYQAISCMPAYRGTSFEEIRVQDYAQGRKTAGAFGQSAAFGGATAQPTTSIFGATPAQPAAAPSSIFGGGTTTTAQPASGFGAFGTQNTAAPTTNSVFGGGAFGQQQQPQQQQPAQTGFGAFGQPAQQPQQSTSIFGGNTNGGAFGQPKPATGFGTFGSGGAFGNNAAAPTTTNAFGQPQQQQPANNIFGQAQPAANTTNAFGAFGNTANNNAAKPLFGQPAAQPAQSTFGNTGLFGQNQQQNQAGQQQPQQQTSLFGGGGGIFGNNAQQQQPQQNQQQPATSLFGNTQQQQPAAGNSLFGGSSLFGANNQQQQNQQQAGAATGAFGGTLFGQNKPATAPTTNLFGAFGQSTNAAPGQTQGTSLFGNSLGQSNNQQSTLGGSLFNKPAAPSLGMSTSTGTGLFGAGNSFSATATAPGAQGTLTASIAEPIGSNLPIFSLLPPGPRLVNLDSQQSKKKPGFFVDVPTRSPVPRVQLGYSPANSKLRGFTSSIGSGGNPFGNSTLGSGKPGALSLTAKTPDLILGRSGSPALGSGGRQSVKKLILDKKVEPADLFSKSGSSPARGSPKVTFNPQLSVAAREKEAAAFGTPTKPPAASPTPAARTQSTPTRFTAANTRNPGSSDAGGEAEETALEDGDYWSKPDLATLKKKGYSELSAFEGLIVGRKGYGEIHFLEPVDLTGLPKLGALFGEVVRFDDKEGSVYPDSEDVDKPQPGTGLNVKAKLVLERCWAADKATREPIKDEKHPSAVKHLKRLRNMKNTQFESFDIADGKWAFTVEHF</sequence>
<evidence type="ECO:0000313" key="11">
    <source>
        <dbReference type="EMBL" id="KAL0950151.1"/>
    </source>
</evidence>
<feature type="compositionally biased region" description="Acidic residues" evidence="9">
    <location>
        <begin position="832"/>
        <end position="843"/>
    </location>
</feature>
<evidence type="ECO:0000256" key="1">
    <source>
        <dbReference type="ARBA" id="ARBA00004567"/>
    </source>
</evidence>
<evidence type="ECO:0000256" key="7">
    <source>
        <dbReference type="ARBA" id="ARBA00023132"/>
    </source>
</evidence>
<dbReference type="PROSITE" id="PS51434">
    <property type="entry name" value="NUP_C"/>
    <property type="match status" value="1"/>
</dbReference>
<feature type="compositionally biased region" description="Low complexity" evidence="9">
    <location>
        <begin position="165"/>
        <end position="176"/>
    </location>
</feature>
<feature type="compositionally biased region" description="Polar residues" evidence="9">
    <location>
        <begin position="818"/>
        <end position="827"/>
    </location>
</feature>
<feature type="region of interest" description="Disordered" evidence="9">
    <location>
        <begin position="421"/>
        <end position="528"/>
    </location>
</feature>
<feature type="region of interest" description="Disordered" evidence="9">
    <location>
        <begin position="787"/>
        <end position="843"/>
    </location>
</feature>
<dbReference type="Gene3D" id="1.10.10.2360">
    <property type="match status" value="1"/>
</dbReference>
<dbReference type="Pfam" id="PF13634">
    <property type="entry name" value="Nucleoporin_FG"/>
    <property type="match status" value="5"/>
</dbReference>
<accession>A0ABR3J3M7</accession>
<dbReference type="Pfam" id="PF04096">
    <property type="entry name" value="Nucleoporin2"/>
    <property type="match status" value="1"/>
</dbReference>